<dbReference type="SUPFAM" id="SSF50182">
    <property type="entry name" value="Sm-like ribonucleoproteins"/>
    <property type="match status" value="1"/>
</dbReference>
<dbReference type="InterPro" id="IPR047575">
    <property type="entry name" value="Sm"/>
</dbReference>
<organism evidence="12 13">
    <name type="scientific">Eremothecium sinecaudum</name>
    <dbReference type="NCBI Taxonomy" id="45286"/>
    <lineage>
        <taxon>Eukaryota</taxon>
        <taxon>Fungi</taxon>
        <taxon>Dikarya</taxon>
        <taxon>Ascomycota</taxon>
        <taxon>Saccharomycotina</taxon>
        <taxon>Saccharomycetes</taxon>
        <taxon>Saccharomycetales</taxon>
        <taxon>Saccharomycetaceae</taxon>
        <taxon>Eremothecium</taxon>
    </lineage>
</organism>
<evidence type="ECO:0000256" key="4">
    <source>
        <dbReference type="ARBA" id="ARBA00022728"/>
    </source>
</evidence>
<dbReference type="EMBL" id="CP014244">
    <property type="protein sequence ID" value="AMD20398.1"/>
    <property type="molecule type" value="Genomic_DNA"/>
</dbReference>
<dbReference type="CDD" id="cd01722">
    <property type="entry name" value="Sm_F"/>
    <property type="match status" value="1"/>
</dbReference>
<feature type="domain" description="Sm" evidence="11">
    <location>
        <begin position="8"/>
        <end position="81"/>
    </location>
</feature>
<dbReference type="Proteomes" id="UP000243052">
    <property type="component" value="Chromosome iv"/>
</dbReference>
<dbReference type="PANTHER" id="PTHR11021:SF0">
    <property type="entry name" value="SMALL NUCLEAR RIBONUCLEOPROTEIN F"/>
    <property type="match status" value="1"/>
</dbReference>
<dbReference type="InterPro" id="IPR001163">
    <property type="entry name" value="Sm_dom_euk/arc"/>
</dbReference>
<comment type="similarity">
    <text evidence="2 10">Belongs to the snRNP Sm proteins family. SmF/LSm6 subfamily.</text>
</comment>
<evidence type="ECO:0000256" key="8">
    <source>
        <dbReference type="ARBA" id="ARBA00023274"/>
    </source>
</evidence>
<dbReference type="PIRSF" id="PIRSF006609">
    <property type="entry name" value="snRNP_SmF"/>
    <property type="match status" value="1"/>
</dbReference>
<evidence type="ECO:0000259" key="11">
    <source>
        <dbReference type="PROSITE" id="PS52002"/>
    </source>
</evidence>
<dbReference type="GO" id="GO:0003723">
    <property type="term" value="F:RNA binding"/>
    <property type="evidence" value="ECO:0007669"/>
    <property type="project" value="UniProtKB-UniRule"/>
</dbReference>
<dbReference type="PANTHER" id="PTHR11021">
    <property type="entry name" value="SMALL NUCLEAR RIBONUCLEOPROTEIN F SNRNP-F"/>
    <property type="match status" value="1"/>
</dbReference>
<dbReference type="GO" id="GO:0005685">
    <property type="term" value="C:U1 snRNP"/>
    <property type="evidence" value="ECO:0007669"/>
    <property type="project" value="TreeGrafter"/>
</dbReference>
<comment type="subcellular location">
    <subcellularLocation>
        <location evidence="1 10">Nucleus</location>
    </subcellularLocation>
</comment>
<dbReference type="FunFam" id="2.30.30.100:FF:000070">
    <property type="entry name" value="Small nuclear ribonucleoprotein F"/>
    <property type="match status" value="1"/>
</dbReference>
<name>A0A109UZ12_9SACH</name>
<reference evidence="12 13" key="1">
    <citation type="submission" date="2016-01" db="EMBL/GenBank/DDBJ databases">
        <title>Genome sequence of the yeast Holleya sinecauda.</title>
        <authorList>
            <person name="Dietrich F.S."/>
        </authorList>
    </citation>
    <scope>NUCLEOTIDE SEQUENCE [LARGE SCALE GENOMIC DNA]</scope>
    <source>
        <strain evidence="12 13">ATCC 58844</strain>
    </source>
</reference>
<accession>A0A109UZ12</accession>
<evidence type="ECO:0000313" key="12">
    <source>
        <dbReference type="EMBL" id="AMD20398.1"/>
    </source>
</evidence>
<dbReference type="GO" id="GO:0034715">
    <property type="term" value="C:pICln-Sm protein complex"/>
    <property type="evidence" value="ECO:0007669"/>
    <property type="project" value="TreeGrafter"/>
</dbReference>
<dbReference type="InterPro" id="IPR016487">
    <property type="entry name" value="Lsm6/sSmF"/>
</dbReference>
<evidence type="ECO:0000256" key="2">
    <source>
        <dbReference type="ARBA" id="ARBA00007927"/>
    </source>
</evidence>
<evidence type="ECO:0000256" key="6">
    <source>
        <dbReference type="ARBA" id="ARBA00023187"/>
    </source>
</evidence>
<dbReference type="Gene3D" id="2.30.30.100">
    <property type="match status" value="1"/>
</dbReference>
<proteinExistence type="inferred from homology"/>
<dbReference type="InterPro" id="IPR010920">
    <property type="entry name" value="LSM_dom_sf"/>
</dbReference>
<dbReference type="STRING" id="45286.A0A109UZ12"/>
<evidence type="ECO:0000313" key="13">
    <source>
        <dbReference type="Proteomes" id="UP000243052"/>
    </source>
</evidence>
<dbReference type="AlphaFoldDB" id="A0A109UZ12"/>
<protein>
    <recommendedName>
        <fullName evidence="9">Sm protein F</fullName>
    </recommendedName>
</protein>
<keyword evidence="7 10" id="KW-0539">Nucleus</keyword>
<dbReference type="GeneID" id="28723643"/>
<evidence type="ECO:0000256" key="1">
    <source>
        <dbReference type="ARBA" id="ARBA00004123"/>
    </source>
</evidence>
<dbReference type="GO" id="GO:0000398">
    <property type="term" value="P:mRNA splicing, via spliceosome"/>
    <property type="evidence" value="ECO:0007669"/>
    <property type="project" value="InterPro"/>
</dbReference>
<evidence type="ECO:0000256" key="7">
    <source>
        <dbReference type="ARBA" id="ARBA00023242"/>
    </source>
</evidence>
<keyword evidence="6 10" id="KW-0508">mRNA splicing</keyword>
<keyword evidence="3 10" id="KW-0507">mRNA processing</keyword>
<dbReference type="OrthoDB" id="409625at2759"/>
<keyword evidence="4 10" id="KW-0747">Spliceosome</keyword>
<keyword evidence="5 10" id="KW-0694">RNA-binding</keyword>
<evidence type="ECO:0000256" key="3">
    <source>
        <dbReference type="ARBA" id="ARBA00022664"/>
    </source>
</evidence>
<dbReference type="PROSITE" id="PS52002">
    <property type="entry name" value="SM"/>
    <property type="match status" value="1"/>
</dbReference>
<dbReference type="Pfam" id="PF01423">
    <property type="entry name" value="LSM"/>
    <property type="match status" value="1"/>
</dbReference>
<keyword evidence="8 10" id="KW-0687">Ribonucleoprotein</keyword>
<dbReference type="RefSeq" id="XP_017987394.1">
    <property type="nucleotide sequence ID" value="XM_018132028.1"/>
</dbReference>
<keyword evidence="13" id="KW-1185">Reference proteome</keyword>
<dbReference type="InterPro" id="IPR034100">
    <property type="entry name" value="Sm_F"/>
</dbReference>
<dbReference type="SMART" id="SM00651">
    <property type="entry name" value="Sm"/>
    <property type="match status" value="1"/>
</dbReference>
<evidence type="ECO:0000256" key="9">
    <source>
        <dbReference type="ARBA" id="ARBA00030144"/>
    </source>
</evidence>
<evidence type="ECO:0000256" key="5">
    <source>
        <dbReference type="ARBA" id="ARBA00022884"/>
    </source>
</evidence>
<sequence>MSEFTPTNPKPFLRQLIDKQVVVTLKFNNTKYKGKLVSTDNYFNIQLTEAEEFVNESSRGVIGDIFIRCNNVLWIGEDLSNAEQVV</sequence>
<gene>
    <name evidence="12" type="ORF">AW171_hschr42290</name>
</gene>
<dbReference type="GO" id="GO:0071013">
    <property type="term" value="C:catalytic step 2 spliceosome"/>
    <property type="evidence" value="ECO:0007669"/>
    <property type="project" value="TreeGrafter"/>
</dbReference>
<evidence type="ECO:0000256" key="10">
    <source>
        <dbReference type="PIRNR" id="PIRNR006609"/>
    </source>
</evidence>